<evidence type="ECO:0000313" key="4">
    <source>
        <dbReference type="Proteomes" id="UP001498398"/>
    </source>
</evidence>
<name>A0ABR1J8H0_9AGAR</name>
<dbReference type="InterPro" id="IPR041232">
    <property type="entry name" value="NPL"/>
</dbReference>
<feature type="compositionally biased region" description="Acidic residues" evidence="1">
    <location>
        <begin position="152"/>
        <end position="161"/>
    </location>
</feature>
<dbReference type="Pfam" id="PF17800">
    <property type="entry name" value="NPL"/>
    <property type="match status" value="1"/>
</dbReference>
<dbReference type="EMBL" id="JBANRG010000033">
    <property type="protein sequence ID" value="KAK7450537.1"/>
    <property type="molecule type" value="Genomic_DNA"/>
</dbReference>
<keyword evidence="4" id="KW-1185">Reference proteome</keyword>
<reference evidence="3 4" key="1">
    <citation type="submission" date="2024-01" db="EMBL/GenBank/DDBJ databases">
        <title>A draft genome for the cacao thread blight pathogen Marasmiellus scandens.</title>
        <authorList>
            <person name="Baruah I.K."/>
            <person name="Leung J."/>
            <person name="Bukari Y."/>
            <person name="Amoako-Attah I."/>
            <person name="Meinhardt L.W."/>
            <person name="Bailey B.A."/>
            <person name="Cohen S.P."/>
        </authorList>
    </citation>
    <scope>NUCLEOTIDE SEQUENCE [LARGE SCALE GENOMIC DNA]</scope>
    <source>
        <strain evidence="3 4">GH-19</strain>
    </source>
</reference>
<gene>
    <name evidence="3" type="ORF">VKT23_012846</name>
</gene>
<feature type="domain" description="Nucleoplasmin-like" evidence="2">
    <location>
        <begin position="11"/>
        <end position="103"/>
    </location>
</feature>
<feature type="compositionally biased region" description="Basic residues" evidence="1">
    <location>
        <begin position="165"/>
        <end position="176"/>
    </location>
</feature>
<protein>
    <recommendedName>
        <fullName evidence="2">Nucleoplasmin-like domain-containing protein</fullName>
    </recommendedName>
</protein>
<dbReference type="Proteomes" id="UP001498398">
    <property type="component" value="Unassembled WGS sequence"/>
</dbReference>
<proteinExistence type="predicted"/>
<sequence length="188" mass="20341">MSNAPFVKFIKEGLPEIIAVPKSQHIFVTNACLTTPFEASTTLTMDVSLEQDLATINDVHLCILSPITIGGPPHASMSIPLQRGRKYTFKVDGPNTICLFGHYGSQAVHKAGSESMSLTVRDKNRYKNAEVADCDSASAAGPSGMKRKVEEVSEGEGEEYEDSKRRKGKGGKKLIRHYVGAPPPSHGQ</sequence>
<organism evidence="3 4">
    <name type="scientific">Marasmiellus scandens</name>
    <dbReference type="NCBI Taxonomy" id="2682957"/>
    <lineage>
        <taxon>Eukaryota</taxon>
        <taxon>Fungi</taxon>
        <taxon>Dikarya</taxon>
        <taxon>Basidiomycota</taxon>
        <taxon>Agaricomycotina</taxon>
        <taxon>Agaricomycetes</taxon>
        <taxon>Agaricomycetidae</taxon>
        <taxon>Agaricales</taxon>
        <taxon>Marasmiineae</taxon>
        <taxon>Omphalotaceae</taxon>
        <taxon>Marasmiellus</taxon>
    </lineage>
</organism>
<evidence type="ECO:0000256" key="1">
    <source>
        <dbReference type="SAM" id="MobiDB-lite"/>
    </source>
</evidence>
<feature type="region of interest" description="Disordered" evidence="1">
    <location>
        <begin position="135"/>
        <end position="188"/>
    </location>
</feature>
<evidence type="ECO:0000313" key="3">
    <source>
        <dbReference type="EMBL" id="KAK7450537.1"/>
    </source>
</evidence>
<comment type="caution">
    <text evidence="3">The sequence shown here is derived from an EMBL/GenBank/DDBJ whole genome shotgun (WGS) entry which is preliminary data.</text>
</comment>
<evidence type="ECO:0000259" key="2">
    <source>
        <dbReference type="Pfam" id="PF17800"/>
    </source>
</evidence>
<accession>A0ABR1J8H0</accession>